<protein>
    <submittedName>
        <fullName evidence="1">Uncharacterized protein</fullName>
    </submittedName>
</protein>
<dbReference type="Proteomes" id="UP001178507">
    <property type="component" value="Unassembled WGS sequence"/>
</dbReference>
<comment type="caution">
    <text evidence="1">The sequence shown here is derived from an EMBL/GenBank/DDBJ whole genome shotgun (WGS) entry which is preliminary data.</text>
</comment>
<organism evidence="1 2">
    <name type="scientific">Effrenium voratum</name>
    <dbReference type="NCBI Taxonomy" id="2562239"/>
    <lineage>
        <taxon>Eukaryota</taxon>
        <taxon>Sar</taxon>
        <taxon>Alveolata</taxon>
        <taxon>Dinophyceae</taxon>
        <taxon>Suessiales</taxon>
        <taxon>Symbiodiniaceae</taxon>
        <taxon>Effrenium</taxon>
    </lineage>
</organism>
<sequence>MTHGRSGRSASPQLGPFTKMMFIAPLSRKTRLTLTCSEQGYCRLFILCPARFCKCVNLADTSYLACENGFGVQRIGYVERLLNRAKFGCRLRQEGQQLHVTLVRR</sequence>
<accession>A0AA36MVG5</accession>
<dbReference type="AlphaFoldDB" id="A0AA36MVG5"/>
<dbReference type="EMBL" id="CAUJNA010000797">
    <property type="protein sequence ID" value="CAJ1381301.1"/>
    <property type="molecule type" value="Genomic_DNA"/>
</dbReference>
<name>A0AA36MVG5_9DINO</name>
<gene>
    <name evidence="1" type="ORF">EVOR1521_LOCUS9026</name>
</gene>
<keyword evidence="2" id="KW-1185">Reference proteome</keyword>
<reference evidence="1" key="1">
    <citation type="submission" date="2023-08" db="EMBL/GenBank/DDBJ databases">
        <authorList>
            <person name="Chen Y."/>
            <person name="Shah S."/>
            <person name="Dougan E. K."/>
            <person name="Thang M."/>
            <person name="Chan C."/>
        </authorList>
    </citation>
    <scope>NUCLEOTIDE SEQUENCE</scope>
</reference>
<evidence type="ECO:0000313" key="1">
    <source>
        <dbReference type="EMBL" id="CAJ1381301.1"/>
    </source>
</evidence>
<evidence type="ECO:0000313" key="2">
    <source>
        <dbReference type="Proteomes" id="UP001178507"/>
    </source>
</evidence>
<proteinExistence type="predicted"/>